<gene>
    <name evidence="1" type="ORF">BO97DRAFT_418371</name>
</gene>
<evidence type="ECO:0000313" key="1">
    <source>
        <dbReference type="EMBL" id="RAL07705.1"/>
    </source>
</evidence>
<dbReference type="OrthoDB" id="3546385at2759"/>
<dbReference type="AlphaFoldDB" id="A0A395HKG9"/>
<reference evidence="1 2" key="1">
    <citation type="submission" date="2018-02" db="EMBL/GenBank/DDBJ databases">
        <title>The genomes of Aspergillus section Nigri reveals drivers in fungal speciation.</title>
        <authorList>
            <consortium name="DOE Joint Genome Institute"/>
            <person name="Vesth T.C."/>
            <person name="Nybo J."/>
            <person name="Theobald S."/>
            <person name="Brandl J."/>
            <person name="Frisvad J.C."/>
            <person name="Nielsen K.F."/>
            <person name="Lyhne E.K."/>
            <person name="Kogle M.E."/>
            <person name="Kuo A."/>
            <person name="Riley R."/>
            <person name="Clum A."/>
            <person name="Nolan M."/>
            <person name="Lipzen A."/>
            <person name="Salamov A."/>
            <person name="Henrissat B."/>
            <person name="Wiebenga A."/>
            <person name="De vries R.P."/>
            <person name="Grigoriev I.V."/>
            <person name="Mortensen U.H."/>
            <person name="Andersen M.R."/>
            <person name="Baker S.E."/>
        </authorList>
    </citation>
    <scope>NUCLEOTIDE SEQUENCE [LARGE SCALE GENOMIC DNA]</scope>
    <source>
        <strain evidence="1 2">CBS 101889</strain>
    </source>
</reference>
<dbReference type="RefSeq" id="XP_025546859.1">
    <property type="nucleotide sequence ID" value="XM_025696518.1"/>
</dbReference>
<dbReference type="Proteomes" id="UP000248961">
    <property type="component" value="Unassembled WGS sequence"/>
</dbReference>
<evidence type="ECO:0000313" key="2">
    <source>
        <dbReference type="Proteomes" id="UP000248961"/>
    </source>
</evidence>
<name>A0A395HKG9_ASPHC</name>
<organism evidence="1 2">
    <name type="scientific">Aspergillus homomorphus (strain CBS 101889)</name>
    <dbReference type="NCBI Taxonomy" id="1450537"/>
    <lineage>
        <taxon>Eukaryota</taxon>
        <taxon>Fungi</taxon>
        <taxon>Dikarya</taxon>
        <taxon>Ascomycota</taxon>
        <taxon>Pezizomycotina</taxon>
        <taxon>Eurotiomycetes</taxon>
        <taxon>Eurotiomycetidae</taxon>
        <taxon>Eurotiales</taxon>
        <taxon>Aspergillaceae</taxon>
        <taxon>Aspergillus</taxon>
        <taxon>Aspergillus subgen. Circumdati</taxon>
    </lineage>
</organism>
<proteinExistence type="predicted"/>
<protein>
    <submittedName>
        <fullName evidence="1">Uncharacterized protein</fullName>
    </submittedName>
</protein>
<dbReference type="VEuPathDB" id="FungiDB:BO97DRAFT_418371"/>
<accession>A0A395HKG9</accession>
<keyword evidence="2" id="KW-1185">Reference proteome</keyword>
<dbReference type="EMBL" id="KZ824326">
    <property type="protein sequence ID" value="RAL07705.1"/>
    <property type="molecule type" value="Genomic_DNA"/>
</dbReference>
<sequence>MTISSTSLSMSSIIEPSSLIRRLAVSQDTLENYPTCLEQLFTRGLQAWCWDLFIIVDMPENLHQILSDPIYSNPGPKWEVQVRKDMPRASWSYADGWKIIEDSSRQDAHEGANKLLRRITDYDFPVEEFKLWFREAMVREFQIQFANEDGDLKQDSVEISGFTGKSIYIRSGYVI</sequence>
<dbReference type="GeneID" id="37200807"/>